<comment type="pathway">
    <text evidence="1">Lipid metabolism; butanoate metabolism.</text>
</comment>
<evidence type="ECO:0000256" key="4">
    <source>
        <dbReference type="PIRSR" id="PIRSR000105-1"/>
    </source>
</evidence>
<gene>
    <name evidence="7" type="ordered locus">Corgl_0593</name>
</gene>
<evidence type="ECO:0000256" key="1">
    <source>
        <dbReference type="ARBA" id="ARBA00005086"/>
    </source>
</evidence>
<dbReference type="InterPro" id="IPR008927">
    <property type="entry name" value="6-PGluconate_DH-like_C_sf"/>
</dbReference>
<protein>
    <submittedName>
        <fullName evidence="7">3-hydroxyacyl-CoA dehydrogenase NAD-binding protein</fullName>
    </submittedName>
</protein>
<evidence type="ECO:0000313" key="8">
    <source>
        <dbReference type="Proteomes" id="UP000006851"/>
    </source>
</evidence>
<feature type="site" description="Important for catalytic activity" evidence="4">
    <location>
        <position position="166"/>
    </location>
</feature>
<name>F2NBH1_CORGP</name>
<dbReference type="Gene3D" id="1.10.1040.10">
    <property type="entry name" value="N-(1-d-carboxylethyl)-l-norvaline Dehydrogenase, domain 2"/>
    <property type="match status" value="1"/>
</dbReference>
<dbReference type="SUPFAM" id="SSF51735">
    <property type="entry name" value="NAD(P)-binding Rossmann-fold domains"/>
    <property type="match status" value="1"/>
</dbReference>
<feature type="domain" description="3-hydroxyacyl-CoA dehydrogenase C-terminal" evidence="5">
    <location>
        <begin position="213"/>
        <end position="311"/>
    </location>
</feature>
<dbReference type="RefSeq" id="WP_013708450.1">
    <property type="nucleotide sequence ID" value="NC_015389.1"/>
</dbReference>
<dbReference type="InterPro" id="IPR022694">
    <property type="entry name" value="3-OHacyl-CoA_DH"/>
</dbReference>
<dbReference type="InterPro" id="IPR013328">
    <property type="entry name" value="6PGD_dom2"/>
</dbReference>
<dbReference type="EMBL" id="CP002628">
    <property type="protein sequence ID" value="AEB06707.1"/>
    <property type="molecule type" value="Genomic_DNA"/>
</dbReference>
<feature type="domain" description="3-hydroxyacyl-CoA dehydrogenase NAD binding" evidence="6">
    <location>
        <begin position="5"/>
        <end position="209"/>
    </location>
</feature>
<dbReference type="eggNOG" id="COG1250">
    <property type="taxonomic scope" value="Bacteria"/>
</dbReference>
<dbReference type="PIRSF" id="PIRSF000105">
    <property type="entry name" value="HCDH"/>
    <property type="match status" value="1"/>
</dbReference>
<keyword evidence="3" id="KW-0560">Oxidoreductase</keyword>
<proteinExistence type="inferred from homology"/>
<dbReference type="InterPro" id="IPR006108">
    <property type="entry name" value="3HC_DH_C"/>
</dbReference>
<organism evidence="7 8">
    <name type="scientific">Coriobacterium glomerans (strain ATCC 49209 / DSM 20642 / JCM 10262 / PW2)</name>
    <dbReference type="NCBI Taxonomy" id="700015"/>
    <lineage>
        <taxon>Bacteria</taxon>
        <taxon>Bacillati</taxon>
        <taxon>Actinomycetota</taxon>
        <taxon>Coriobacteriia</taxon>
        <taxon>Coriobacteriales</taxon>
        <taxon>Coriobacteriaceae</taxon>
        <taxon>Coriobacterium</taxon>
    </lineage>
</organism>
<dbReference type="GO" id="GO:0070403">
    <property type="term" value="F:NAD+ binding"/>
    <property type="evidence" value="ECO:0007669"/>
    <property type="project" value="InterPro"/>
</dbReference>
<dbReference type="Pfam" id="PF00725">
    <property type="entry name" value="3HCDH"/>
    <property type="match status" value="1"/>
</dbReference>
<dbReference type="GO" id="GO:0006631">
    <property type="term" value="P:fatty acid metabolic process"/>
    <property type="evidence" value="ECO:0007669"/>
    <property type="project" value="InterPro"/>
</dbReference>
<accession>F2NBH1</accession>
<evidence type="ECO:0000259" key="5">
    <source>
        <dbReference type="Pfam" id="PF00725"/>
    </source>
</evidence>
<sequence length="315" mass="35351">MDIKHVTVAGAGVLGSQIAFQIAYRGFDVTVWLRSEESVDRARPRLERLRRTYLETLEAMKTDTNAYSRGLVDSPHVTASQLDQLKERVERAAGSIRLTTSYEEAGRQADLLIEAISENPDDKIAFYEKMANHLPENAIIATNSSTMVPSRFAKFTGRPERYLAMHFANQIWRRNTAEIMGHPGTSKEVFDEIVEFAKAIAMIPLVLHKEQPGYILNTLLIPFLAAAEQLIVDEVADIETIDKTWMLATGAPVGPIRSMDIIGLRTMFEIGNLDKRAKDPGSVQGRIQRMLKQHIDRGETGVESGKGFYSYQKRV</sequence>
<evidence type="ECO:0000313" key="7">
    <source>
        <dbReference type="EMBL" id="AEB06707.1"/>
    </source>
</evidence>
<dbReference type="Pfam" id="PF02737">
    <property type="entry name" value="3HCDH_N"/>
    <property type="match status" value="1"/>
</dbReference>
<dbReference type="OrthoDB" id="9771883at2"/>
<dbReference type="InterPro" id="IPR006176">
    <property type="entry name" value="3-OHacyl-CoA_DH_NAD-bd"/>
</dbReference>
<dbReference type="NCBIfam" id="NF006143">
    <property type="entry name" value="PRK08293.1"/>
    <property type="match status" value="1"/>
</dbReference>
<dbReference type="Proteomes" id="UP000006851">
    <property type="component" value="Chromosome"/>
</dbReference>
<reference evidence="8" key="1">
    <citation type="journal article" date="2013" name="Stand. Genomic Sci.">
        <title>Complete genome sequence of Coriobacterium glomerans type strain (PW2(T)) from the midgut of Pyrrhocoris apterus L. (red soldier bug).</title>
        <authorList>
            <person name="Stackebrandt E."/>
            <person name="Zeytun A."/>
            <person name="Lapidus A."/>
            <person name="Nolan M."/>
            <person name="Lucas S."/>
            <person name="Hammon N."/>
            <person name="Deshpande S."/>
            <person name="Cheng J.F."/>
            <person name="Tapia R."/>
            <person name="Goodwin L.A."/>
            <person name="Pitluck S."/>
            <person name="Liolios K."/>
            <person name="Pagani I."/>
            <person name="Ivanova N."/>
            <person name="Mavromatis K."/>
            <person name="Mikhailova N."/>
            <person name="Huntemann M."/>
            <person name="Pati A."/>
            <person name="Chen A."/>
            <person name="Palaniappan K."/>
            <person name="Chang Y.J."/>
            <person name="Land M."/>
            <person name="Hauser L."/>
            <person name="Rohde M."/>
            <person name="Pukall R."/>
            <person name="Goker M."/>
            <person name="Detter J.C."/>
            <person name="Woyke T."/>
            <person name="Bristow J."/>
            <person name="Eisen J.A."/>
            <person name="Markowitz V."/>
            <person name="Hugenholtz P."/>
            <person name="Kyrpides N.C."/>
            <person name="Klenk H.P."/>
        </authorList>
    </citation>
    <scope>NUCLEOTIDE SEQUENCE</scope>
    <source>
        <strain evidence="8">ATCC 49209 / DSM 20642 / JCM 10262 / PW2</strain>
    </source>
</reference>
<dbReference type="AlphaFoldDB" id="F2NBH1"/>
<dbReference type="HOGENOM" id="CLU_009834_2_0_11"/>
<dbReference type="PANTHER" id="PTHR48075">
    <property type="entry name" value="3-HYDROXYACYL-COA DEHYDROGENASE FAMILY PROTEIN"/>
    <property type="match status" value="1"/>
</dbReference>
<dbReference type="Gene3D" id="3.40.50.720">
    <property type="entry name" value="NAD(P)-binding Rossmann-like Domain"/>
    <property type="match status" value="1"/>
</dbReference>
<dbReference type="PANTHER" id="PTHR48075:SF3">
    <property type="entry name" value="3-HYDROXYACYL-COA DEHYDROGENASE"/>
    <property type="match status" value="1"/>
</dbReference>
<evidence type="ECO:0000259" key="6">
    <source>
        <dbReference type="Pfam" id="PF02737"/>
    </source>
</evidence>
<comment type="similarity">
    <text evidence="2">Belongs to the 3-hydroxyacyl-CoA dehydrogenase family.</text>
</comment>
<keyword evidence="8" id="KW-1185">Reference proteome</keyword>
<dbReference type="InterPro" id="IPR036291">
    <property type="entry name" value="NAD(P)-bd_dom_sf"/>
</dbReference>
<evidence type="ECO:0000256" key="3">
    <source>
        <dbReference type="ARBA" id="ARBA00023002"/>
    </source>
</evidence>
<evidence type="ECO:0000256" key="2">
    <source>
        <dbReference type="ARBA" id="ARBA00009463"/>
    </source>
</evidence>
<dbReference type="KEGG" id="cgo:Corgl_0593"/>
<dbReference type="GO" id="GO:0016616">
    <property type="term" value="F:oxidoreductase activity, acting on the CH-OH group of donors, NAD or NADP as acceptor"/>
    <property type="evidence" value="ECO:0007669"/>
    <property type="project" value="InterPro"/>
</dbReference>
<dbReference type="SUPFAM" id="SSF48179">
    <property type="entry name" value="6-phosphogluconate dehydrogenase C-terminal domain-like"/>
    <property type="match status" value="1"/>
</dbReference>
<dbReference type="STRING" id="700015.Corgl_0593"/>